<evidence type="ECO:0000256" key="1">
    <source>
        <dbReference type="ARBA" id="ARBA00004123"/>
    </source>
</evidence>
<reference evidence="7 8" key="1">
    <citation type="journal article" date="2021" name="Commun. Biol.">
        <title>The genome of Shorea leprosula (Dipterocarpaceae) highlights the ecological relevance of drought in aseasonal tropical rainforests.</title>
        <authorList>
            <person name="Ng K.K.S."/>
            <person name="Kobayashi M.J."/>
            <person name="Fawcett J.A."/>
            <person name="Hatakeyama M."/>
            <person name="Paape T."/>
            <person name="Ng C.H."/>
            <person name="Ang C.C."/>
            <person name="Tnah L.H."/>
            <person name="Lee C.T."/>
            <person name="Nishiyama T."/>
            <person name="Sese J."/>
            <person name="O'Brien M.J."/>
            <person name="Copetti D."/>
            <person name="Mohd Noor M.I."/>
            <person name="Ong R.C."/>
            <person name="Putra M."/>
            <person name="Sireger I.Z."/>
            <person name="Indrioko S."/>
            <person name="Kosugi Y."/>
            <person name="Izuno A."/>
            <person name="Isagi Y."/>
            <person name="Lee S.L."/>
            <person name="Shimizu K.K."/>
        </authorList>
    </citation>
    <scope>NUCLEOTIDE SEQUENCE [LARGE SCALE GENOMIC DNA]</scope>
    <source>
        <strain evidence="7">214</strain>
    </source>
</reference>
<keyword evidence="4" id="KW-0175">Coiled coil</keyword>
<feature type="coiled-coil region" evidence="4">
    <location>
        <begin position="141"/>
        <end position="175"/>
    </location>
</feature>
<name>A0AAV5HXI1_9ROSI</name>
<keyword evidence="8" id="KW-1185">Reference proteome</keyword>
<dbReference type="SUPFAM" id="SSF57959">
    <property type="entry name" value="Leucine zipper domain"/>
    <property type="match status" value="1"/>
</dbReference>
<dbReference type="PANTHER" id="PTHR22952:SF433">
    <property type="entry name" value="PROTEIN FD"/>
    <property type="match status" value="1"/>
</dbReference>
<keyword evidence="2" id="KW-0238">DNA-binding</keyword>
<dbReference type="PANTHER" id="PTHR22952">
    <property type="entry name" value="CAMP-RESPONSE ELEMENT BINDING PROTEIN-RELATED"/>
    <property type="match status" value="1"/>
</dbReference>
<dbReference type="PROSITE" id="PS50217">
    <property type="entry name" value="BZIP"/>
    <property type="match status" value="1"/>
</dbReference>
<dbReference type="AlphaFoldDB" id="A0AAV5HXI1"/>
<evidence type="ECO:0000313" key="7">
    <source>
        <dbReference type="EMBL" id="GKU90141.1"/>
    </source>
</evidence>
<dbReference type="Pfam" id="PF00170">
    <property type="entry name" value="bZIP_1"/>
    <property type="match status" value="1"/>
</dbReference>
<feature type="domain" description="BZIP" evidence="6">
    <location>
        <begin position="123"/>
        <end position="172"/>
    </location>
</feature>
<feature type="region of interest" description="Disordered" evidence="5">
    <location>
        <begin position="44"/>
        <end position="63"/>
    </location>
</feature>
<evidence type="ECO:0000313" key="8">
    <source>
        <dbReference type="Proteomes" id="UP001054252"/>
    </source>
</evidence>
<dbReference type="FunFam" id="1.20.5.170:FF:000036">
    <property type="entry name" value="ABSCISIC ACID-INSENSITIVE 5-like protein 2"/>
    <property type="match status" value="1"/>
</dbReference>
<dbReference type="EMBL" id="BPVZ01000004">
    <property type="protein sequence ID" value="GKU90141.1"/>
    <property type="molecule type" value="Genomic_DNA"/>
</dbReference>
<dbReference type="InterPro" id="IPR046347">
    <property type="entry name" value="bZIP_sf"/>
</dbReference>
<organism evidence="7 8">
    <name type="scientific">Rubroshorea leprosula</name>
    <dbReference type="NCBI Taxonomy" id="152421"/>
    <lineage>
        <taxon>Eukaryota</taxon>
        <taxon>Viridiplantae</taxon>
        <taxon>Streptophyta</taxon>
        <taxon>Embryophyta</taxon>
        <taxon>Tracheophyta</taxon>
        <taxon>Spermatophyta</taxon>
        <taxon>Magnoliopsida</taxon>
        <taxon>eudicotyledons</taxon>
        <taxon>Gunneridae</taxon>
        <taxon>Pentapetalae</taxon>
        <taxon>rosids</taxon>
        <taxon>malvids</taxon>
        <taxon>Malvales</taxon>
        <taxon>Dipterocarpaceae</taxon>
        <taxon>Rubroshorea</taxon>
    </lineage>
</organism>
<evidence type="ECO:0000256" key="3">
    <source>
        <dbReference type="ARBA" id="ARBA00023242"/>
    </source>
</evidence>
<dbReference type="InterPro" id="IPR004827">
    <property type="entry name" value="bZIP"/>
</dbReference>
<dbReference type="SMART" id="SM00338">
    <property type="entry name" value="BRLZ"/>
    <property type="match status" value="1"/>
</dbReference>
<evidence type="ECO:0000256" key="5">
    <source>
        <dbReference type="SAM" id="MobiDB-lite"/>
    </source>
</evidence>
<dbReference type="GO" id="GO:0005634">
    <property type="term" value="C:nucleus"/>
    <property type="evidence" value="ECO:0007669"/>
    <property type="project" value="UniProtKB-SubCell"/>
</dbReference>
<dbReference type="Gene3D" id="1.20.5.170">
    <property type="match status" value="1"/>
</dbReference>
<comment type="subcellular location">
    <subcellularLocation>
        <location evidence="1">Nucleus</location>
    </subcellularLocation>
</comment>
<evidence type="ECO:0000256" key="2">
    <source>
        <dbReference type="ARBA" id="ARBA00023125"/>
    </source>
</evidence>
<dbReference type="GO" id="GO:0045893">
    <property type="term" value="P:positive regulation of DNA-templated transcription"/>
    <property type="evidence" value="ECO:0007669"/>
    <property type="project" value="InterPro"/>
</dbReference>
<dbReference type="PROSITE" id="PS00036">
    <property type="entry name" value="BZIP_BASIC"/>
    <property type="match status" value="1"/>
</dbReference>
<evidence type="ECO:0000259" key="6">
    <source>
        <dbReference type="PROSITE" id="PS50217"/>
    </source>
</evidence>
<evidence type="ECO:0000256" key="4">
    <source>
        <dbReference type="SAM" id="Coils"/>
    </source>
</evidence>
<protein>
    <recommendedName>
        <fullName evidence="6">BZIP domain-containing protein</fullName>
    </recommendedName>
</protein>
<dbReference type="Proteomes" id="UP001054252">
    <property type="component" value="Unassembled WGS sequence"/>
</dbReference>
<sequence>MEEVWKDITLASLDHPTTSVAATVNNPDLSNMILQDFLGSRPFSKDSATRGGSGDTSLVPPPPPATVLSLNSASDIHCIDIGDPARQNPPVNGGASFFDALGSPTVFPPFCKKRPQEFNDAFHDRRHKRMMKNRESAARSRARKQAYTNELELEIAHLQEENARLRRQLEKFLVAPAQLPKKHTLQRSLTAPY</sequence>
<accession>A0AAV5HXI1</accession>
<keyword evidence="3" id="KW-0539">Nucleus</keyword>
<dbReference type="GO" id="GO:0003700">
    <property type="term" value="F:DNA-binding transcription factor activity"/>
    <property type="evidence" value="ECO:0007669"/>
    <property type="project" value="InterPro"/>
</dbReference>
<dbReference type="CDD" id="cd14707">
    <property type="entry name" value="bZIP_plant_BZIP46"/>
    <property type="match status" value="1"/>
</dbReference>
<comment type="caution">
    <text evidence="7">The sequence shown here is derived from an EMBL/GenBank/DDBJ whole genome shotgun (WGS) entry which is preliminary data.</text>
</comment>
<gene>
    <name evidence="7" type="ORF">SLEP1_g4181</name>
</gene>
<dbReference type="InterPro" id="IPR043452">
    <property type="entry name" value="BZIP46-like"/>
</dbReference>
<proteinExistence type="predicted"/>
<dbReference type="GO" id="GO:0003677">
    <property type="term" value="F:DNA binding"/>
    <property type="evidence" value="ECO:0007669"/>
    <property type="project" value="UniProtKB-KW"/>
</dbReference>